<evidence type="ECO:0000313" key="1">
    <source>
        <dbReference type="EMBL" id="SHF88531.1"/>
    </source>
</evidence>
<reference evidence="2" key="1">
    <citation type="submission" date="2016-11" db="EMBL/GenBank/DDBJ databases">
        <authorList>
            <person name="Varghese N."/>
            <person name="Submissions S."/>
        </authorList>
    </citation>
    <scope>NUCLEOTIDE SEQUENCE [LARGE SCALE GENOMIC DNA]</scope>
    <source>
        <strain evidence="2">DSM 29326</strain>
    </source>
</reference>
<name>A0A1M5FBV8_LOKAT</name>
<sequence>MVRRLTCPLSQNNLIYTLSSDDRALIEPHLKQVVLERGFVLEEPDQAIDLVYFPTSGVGSTVVFTDTSWTCPDLVESV</sequence>
<evidence type="ECO:0000313" key="2">
    <source>
        <dbReference type="Proteomes" id="UP000183987"/>
    </source>
</evidence>
<proteinExistence type="predicted"/>
<dbReference type="Proteomes" id="UP000183987">
    <property type="component" value="Unassembled WGS sequence"/>
</dbReference>
<keyword evidence="2" id="KW-1185">Reference proteome</keyword>
<gene>
    <name evidence="1" type="ORF">SAMN05444339_11837</name>
</gene>
<protein>
    <submittedName>
        <fullName evidence="1">Uncharacterized protein</fullName>
    </submittedName>
</protein>
<accession>A0A1M5FBV8</accession>
<dbReference type="EMBL" id="FQUE01000018">
    <property type="protein sequence ID" value="SHF88531.1"/>
    <property type="molecule type" value="Genomic_DNA"/>
</dbReference>
<organism evidence="1 2">
    <name type="scientific">Loktanella atrilutea</name>
    <dbReference type="NCBI Taxonomy" id="366533"/>
    <lineage>
        <taxon>Bacteria</taxon>
        <taxon>Pseudomonadati</taxon>
        <taxon>Pseudomonadota</taxon>
        <taxon>Alphaproteobacteria</taxon>
        <taxon>Rhodobacterales</taxon>
        <taxon>Roseobacteraceae</taxon>
        <taxon>Loktanella</taxon>
    </lineage>
</organism>
<dbReference type="STRING" id="366533.SAMN05444339_11837"/>
<dbReference type="AlphaFoldDB" id="A0A1M5FBV8"/>